<evidence type="ECO:0000313" key="2">
    <source>
        <dbReference type="Proteomes" id="UP000245959"/>
    </source>
</evidence>
<organism evidence="1 2">
    <name type="scientific">Victivallis vadensis</name>
    <dbReference type="NCBI Taxonomy" id="172901"/>
    <lineage>
        <taxon>Bacteria</taxon>
        <taxon>Pseudomonadati</taxon>
        <taxon>Lentisphaerota</taxon>
        <taxon>Lentisphaeria</taxon>
        <taxon>Victivallales</taxon>
        <taxon>Victivallaceae</taxon>
        <taxon>Victivallis</taxon>
    </lineage>
</organism>
<dbReference type="GO" id="GO:0008168">
    <property type="term" value="F:methyltransferase activity"/>
    <property type="evidence" value="ECO:0007669"/>
    <property type="project" value="UniProtKB-KW"/>
</dbReference>
<dbReference type="GeneID" id="78294254"/>
<dbReference type="GO" id="GO:0032259">
    <property type="term" value="P:methylation"/>
    <property type="evidence" value="ECO:0007669"/>
    <property type="project" value="UniProtKB-KW"/>
</dbReference>
<proteinExistence type="predicted"/>
<dbReference type="Pfam" id="PF13489">
    <property type="entry name" value="Methyltransf_23"/>
    <property type="match status" value="1"/>
</dbReference>
<evidence type="ECO:0000313" key="1">
    <source>
        <dbReference type="EMBL" id="PVY44940.1"/>
    </source>
</evidence>
<protein>
    <submittedName>
        <fullName evidence="1">Methyltransferase family protein</fullName>
    </submittedName>
</protein>
<reference evidence="1 2" key="1">
    <citation type="submission" date="2018-04" db="EMBL/GenBank/DDBJ databases">
        <title>Genomic Encyclopedia of Type Strains, Phase IV (KMG-IV): sequencing the most valuable type-strain genomes for metagenomic binning, comparative biology and taxonomic classification.</title>
        <authorList>
            <person name="Goeker M."/>
        </authorList>
    </citation>
    <scope>NUCLEOTIDE SEQUENCE [LARGE SCALE GENOMIC DNA]</scope>
    <source>
        <strain evidence="1 2">DSM 14823</strain>
    </source>
</reference>
<dbReference type="PANTHER" id="PTHR43861">
    <property type="entry name" value="TRANS-ACONITATE 2-METHYLTRANSFERASE-RELATED"/>
    <property type="match status" value="1"/>
</dbReference>
<dbReference type="Proteomes" id="UP000245959">
    <property type="component" value="Unassembled WGS sequence"/>
</dbReference>
<sequence length="250" mass="27404">MDLNEQGRTGTPVQTRHFWELARADFLMRLLRRRIGGGEGTLLDFGCGDGYLLRRMAAELPRWRFRAVDAAFDAGTMRELETAAPGRIRAERALDAAILPEVSCVTLFDVLEHLEDDAGFLKMLAGGLPRGAVLLITVPAGSRLYGEHDRRLRHFRRYDRADLAAVLERSGLEVLECRSFFCSLYPVRLLELARGSAGGGIGGGAISPGWLNALLHRLFYCEAVLEGVPAACGLHLPGLSLEAVCRISVS</sequence>
<dbReference type="OrthoDB" id="1524727at2"/>
<dbReference type="AlphaFoldDB" id="A0A2U1B8E9"/>
<dbReference type="RefSeq" id="WP_116882931.1">
    <property type="nucleotide sequence ID" value="NZ_CABMMC010000039.1"/>
</dbReference>
<dbReference type="EMBL" id="QEKH01000004">
    <property type="protein sequence ID" value="PVY44940.1"/>
    <property type="molecule type" value="Genomic_DNA"/>
</dbReference>
<dbReference type="Gene3D" id="3.40.50.150">
    <property type="entry name" value="Vaccinia Virus protein VP39"/>
    <property type="match status" value="1"/>
</dbReference>
<name>A0A2U1B8E9_9BACT</name>
<comment type="caution">
    <text evidence="1">The sequence shown here is derived from an EMBL/GenBank/DDBJ whole genome shotgun (WGS) entry which is preliminary data.</text>
</comment>
<keyword evidence="1" id="KW-0808">Transferase</keyword>
<keyword evidence="2" id="KW-1185">Reference proteome</keyword>
<gene>
    <name evidence="1" type="ORF">C8D82_10484</name>
</gene>
<keyword evidence="1" id="KW-0489">Methyltransferase</keyword>
<dbReference type="SUPFAM" id="SSF53335">
    <property type="entry name" value="S-adenosyl-L-methionine-dependent methyltransferases"/>
    <property type="match status" value="1"/>
</dbReference>
<dbReference type="InterPro" id="IPR029063">
    <property type="entry name" value="SAM-dependent_MTases_sf"/>
</dbReference>
<accession>A0A2U1B8E9</accession>